<keyword evidence="5" id="KW-1185">Reference proteome</keyword>
<protein>
    <submittedName>
        <fullName evidence="4">NADAR family protein</fullName>
    </submittedName>
</protein>
<sequence>MALQDQKIMPPPWLAHREIERYSIGWRMGYGEDYIDRFGHWLDTLSPEERAEYRTLFPEPVTWKGWWEDEDTGEVLVHGDFLVEAWQPEGRPKYTRQWLQQEFTAGKPRELCLFWGHQLSEDGQLTKSCLSQWWMEDFYTTADSYLCMEQYMMAAKAELFVDKEIRDQILKCSDQKQIKSLGRKVRGFDQKVWDKFKYAIVLLGNWHKFSQNRELREFLLSTGDSVLVEASPYDAIWGIRLAASSPEAQDPMKWRGQNLLGFALMEVRDELRRVTQNEMLCDWSMVWQQ</sequence>
<reference evidence="4" key="1">
    <citation type="submission" date="2020-08" db="EMBL/GenBank/DDBJ databases">
        <title>Genome public.</title>
        <authorList>
            <person name="Liu C."/>
            <person name="Sun Q."/>
        </authorList>
    </citation>
    <scope>NUCLEOTIDE SEQUENCE</scope>
    <source>
        <strain evidence="4">NSJ-64</strain>
    </source>
</reference>
<dbReference type="CDD" id="cd15457">
    <property type="entry name" value="NADAR"/>
    <property type="match status" value="1"/>
</dbReference>
<dbReference type="SUPFAM" id="SSF143990">
    <property type="entry name" value="YbiA-like"/>
    <property type="match status" value="1"/>
</dbReference>
<comment type="catalytic activity">
    <reaction evidence="1">
        <text>5-amino-6-(5-phospho-D-ribosylamino)uracil + H2O = 5,6-diaminouracil + D-ribose 5-phosphate</text>
        <dbReference type="Rhea" id="RHEA:55020"/>
        <dbReference type="ChEBI" id="CHEBI:15377"/>
        <dbReference type="ChEBI" id="CHEBI:46252"/>
        <dbReference type="ChEBI" id="CHEBI:58453"/>
        <dbReference type="ChEBI" id="CHEBI:78346"/>
    </reaction>
</comment>
<evidence type="ECO:0000256" key="2">
    <source>
        <dbReference type="ARBA" id="ARBA00000751"/>
    </source>
</evidence>
<evidence type="ECO:0000313" key="4">
    <source>
        <dbReference type="EMBL" id="MBC8584811.1"/>
    </source>
</evidence>
<accession>A0A926ENB1</accession>
<proteinExistence type="predicted"/>
<dbReference type="Pfam" id="PF08719">
    <property type="entry name" value="NADAR"/>
    <property type="match status" value="1"/>
</dbReference>
<organism evidence="4 5">
    <name type="scientific">Youxingia wuxianensis</name>
    <dbReference type="NCBI Taxonomy" id="2763678"/>
    <lineage>
        <taxon>Bacteria</taxon>
        <taxon>Bacillati</taxon>
        <taxon>Bacillota</taxon>
        <taxon>Clostridia</taxon>
        <taxon>Eubacteriales</taxon>
        <taxon>Oscillospiraceae</taxon>
        <taxon>Youxingia</taxon>
    </lineage>
</organism>
<evidence type="ECO:0000313" key="5">
    <source>
        <dbReference type="Proteomes" id="UP000623678"/>
    </source>
</evidence>
<dbReference type="InterPro" id="IPR012816">
    <property type="entry name" value="NADAR"/>
</dbReference>
<dbReference type="NCBIfam" id="TIGR02464">
    <property type="entry name" value="ribofla_fusion"/>
    <property type="match status" value="1"/>
</dbReference>
<dbReference type="Proteomes" id="UP000623678">
    <property type="component" value="Unassembled WGS sequence"/>
</dbReference>
<comment type="catalytic activity">
    <reaction evidence="2">
        <text>2,5-diamino-6-hydroxy-4-(5-phosphoribosylamino)-pyrimidine + H2O = 2,5,6-triamino-4-hydroxypyrimidine + D-ribose 5-phosphate</text>
        <dbReference type="Rhea" id="RHEA:23436"/>
        <dbReference type="ChEBI" id="CHEBI:15377"/>
        <dbReference type="ChEBI" id="CHEBI:58614"/>
        <dbReference type="ChEBI" id="CHEBI:78346"/>
        <dbReference type="ChEBI" id="CHEBI:137796"/>
    </reaction>
</comment>
<feature type="domain" description="NADAR" evidence="3">
    <location>
        <begin position="125"/>
        <end position="272"/>
    </location>
</feature>
<dbReference type="EMBL" id="JACRTD010000003">
    <property type="protein sequence ID" value="MBC8584811.1"/>
    <property type="molecule type" value="Genomic_DNA"/>
</dbReference>
<dbReference type="InterPro" id="IPR037238">
    <property type="entry name" value="YbiA-like_sf"/>
</dbReference>
<dbReference type="RefSeq" id="WP_262394631.1">
    <property type="nucleotide sequence ID" value="NZ_JACRTD010000003.1"/>
</dbReference>
<dbReference type="Gene3D" id="1.10.357.40">
    <property type="entry name" value="YbiA-like"/>
    <property type="match status" value="1"/>
</dbReference>
<evidence type="ECO:0000256" key="1">
    <source>
        <dbReference type="ARBA" id="ARBA00000022"/>
    </source>
</evidence>
<comment type="caution">
    <text evidence="4">The sequence shown here is derived from an EMBL/GenBank/DDBJ whole genome shotgun (WGS) entry which is preliminary data.</text>
</comment>
<gene>
    <name evidence="4" type="ORF">H8705_04365</name>
</gene>
<dbReference type="AlphaFoldDB" id="A0A926ENB1"/>
<name>A0A926ENB1_9FIRM</name>
<evidence type="ECO:0000259" key="3">
    <source>
        <dbReference type="Pfam" id="PF08719"/>
    </source>
</evidence>